<dbReference type="OrthoDB" id="2228at2759"/>
<gene>
    <name evidence="4" type="ORF">OXX778_LOCUS18155</name>
</gene>
<keyword evidence="3" id="KW-0653">Protein transport</keyword>
<name>A0A814JFD6_9BILA</name>
<sequence>MSAGLQLVVGQKVMNDVLRAESVKKKGGWKVLVMDNLSMRIISSCCKMHDIMSEGVTIVEDIMKNREPLPQLEAIYLIQPTKESIDKFIEDFNNNNNKYRAAHVFFTEGCNNELFNKLSKSKAAKYIQTLKEINVAFLPYERQVFSLDSIDTFRIFYQNKDSSRTAHLERIAEQIATLCATLGEYPSVRYRLEHQPNIEFANIVQQKLDQYKADDPSMGDGGEKNKSQLIILDRGFDPVSPLLHELTFQAMAYDLLSITNDVYQYESQTGESNTPSKKEAILDESDDLWIEFRHQHIAVVSQNVTKQLKDFANSKRASNTDKPTMKDLSQMLKKMPQYQKELSAYALHLCLAEDCVRAFNNKIKQLCEVEQNLAMGADSQGEKIKDHMKNIVPLLLDNEIKIEDKLRLIMLFLLNKNGITEENLQKLLHHAMIPEDKKQVILNLQQIGMQILQDQSKRRKNIPQNRRERDEQKYQLSRWTPYVKDIMEDAVDEKLDLRQFPYLSNRPMTGAGFGGSSARPTWHRNNGQPAARSSPRLIIFVIGGITYSEMRSAYEVTQTNKKWEVIIGSDQVLTPKSFLSNLEMKNNMDES</sequence>
<dbReference type="InterPro" id="IPR027482">
    <property type="entry name" value="Sec1-like_dom2"/>
</dbReference>
<dbReference type="FunFam" id="3.40.50.2060:FF:000001">
    <property type="entry name" value="syntaxin-binding protein 1 isoform X2"/>
    <property type="match status" value="1"/>
</dbReference>
<dbReference type="PANTHER" id="PTHR11679">
    <property type="entry name" value="VESICLE PROTEIN SORTING-ASSOCIATED"/>
    <property type="match status" value="1"/>
</dbReference>
<dbReference type="InterPro" id="IPR043127">
    <property type="entry name" value="Sec-1-like_dom3a"/>
</dbReference>
<dbReference type="InterPro" id="IPR001619">
    <property type="entry name" value="Sec1-like"/>
</dbReference>
<dbReference type="GO" id="GO:0016192">
    <property type="term" value="P:vesicle-mediated transport"/>
    <property type="evidence" value="ECO:0007669"/>
    <property type="project" value="InterPro"/>
</dbReference>
<proteinExistence type="inferred from homology"/>
<keyword evidence="5" id="KW-1185">Reference proteome</keyword>
<evidence type="ECO:0000256" key="3">
    <source>
        <dbReference type="ARBA" id="ARBA00022927"/>
    </source>
</evidence>
<dbReference type="Proteomes" id="UP000663879">
    <property type="component" value="Unassembled WGS sequence"/>
</dbReference>
<dbReference type="Pfam" id="PF00995">
    <property type="entry name" value="Sec1"/>
    <property type="match status" value="1"/>
</dbReference>
<dbReference type="GO" id="GO:0015031">
    <property type="term" value="P:protein transport"/>
    <property type="evidence" value="ECO:0007669"/>
    <property type="project" value="UniProtKB-KW"/>
</dbReference>
<dbReference type="Gene3D" id="3.90.830.10">
    <property type="entry name" value="Syntaxin Binding Protein 1, Chain A, domain 2"/>
    <property type="match status" value="1"/>
</dbReference>
<organism evidence="4 5">
    <name type="scientific">Brachionus calyciflorus</name>
    <dbReference type="NCBI Taxonomy" id="104777"/>
    <lineage>
        <taxon>Eukaryota</taxon>
        <taxon>Metazoa</taxon>
        <taxon>Spiralia</taxon>
        <taxon>Gnathifera</taxon>
        <taxon>Rotifera</taxon>
        <taxon>Eurotatoria</taxon>
        <taxon>Monogononta</taxon>
        <taxon>Pseudotrocha</taxon>
        <taxon>Ploima</taxon>
        <taxon>Brachionidae</taxon>
        <taxon>Brachionus</taxon>
    </lineage>
</organism>
<accession>A0A814JFD6</accession>
<evidence type="ECO:0008006" key="6">
    <source>
        <dbReference type="Google" id="ProtNLM"/>
    </source>
</evidence>
<dbReference type="EMBL" id="CAJNOC010004902">
    <property type="protein sequence ID" value="CAF1036851.1"/>
    <property type="molecule type" value="Genomic_DNA"/>
</dbReference>
<comment type="similarity">
    <text evidence="1">Belongs to the STXBP/unc-18/SEC1 family.</text>
</comment>
<evidence type="ECO:0000256" key="2">
    <source>
        <dbReference type="ARBA" id="ARBA00022448"/>
    </source>
</evidence>
<dbReference type="InterPro" id="IPR043154">
    <property type="entry name" value="Sec-1-like_dom1"/>
</dbReference>
<protein>
    <recommendedName>
        <fullName evidence="6">Syntaxin-binding protein 1</fullName>
    </recommendedName>
</protein>
<dbReference type="PIRSF" id="PIRSF005715">
    <property type="entry name" value="VPS45_Sec1"/>
    <property type="match status" value="1"/>
</dbReference>
<dbReference type="AlphaFoldDB" id="A0A814JFD6"/>
<dbReference type="Gene3D" id="3.40.50.1910">
    <property type="match status" value="1"/>
</dbReference>
<dbReference type="FunFam" id="3.90.830.10:FF:000001">
    <property type="entry name" value="syntaxin-binding protein 1 isoform X2"/>
    <property type="match status" value="1"/>
</dbReference>
<keyword evidence="2" id="KW-0813">Transport</keyword>
<dbReference type="InterPro" id="IPR036045">
    <property type="entry name" value="Sec1-like_sf"/>
</dbReference>
<comment type="caution">
    <text evidence="4">The sequence shown here is derived from an EMBL/GenBank/DDBJ whole genome shotgun (WGS) entry which is preliminary data.</text>
</comment>
<dbReference type="Gene3D" id="3.40.50.2060">
    <property type="match status" value="1"/>
</dbReference>
<dbReference type="Gene3D" id="1.25.40.60">
    <property type="match status" value="1"/>
</dbReference>
<evidence type="ECO:0000313" key="4">
    <source>
        <dbReference type="EMBL" id="CAF1036851.1"/>
    </source>
</evidence>
<reference evidence="4" key="1">
    <citation type="submission" date="2021-02" db="EMBL/GenBank/DDBJ databases">
        <authorList>
            <person name="Nowell W R."/>
        </authorList>
    </citation>
    <scope>NUCLEOTIDE SEQUENCE</scope>
    <source>
        <strain evidence="4">Ploen Becks lab</strain>
    </source>
</reference>
<dbReference type="SUPFAM" id="SSF56815">
    <property type="entry name" value="Sec1/munc18-like (SM) proteins"/>
    <property type="match status" value="1"/>
</dbReference>
<evidence type="ECO:0000256" key="1">
    <source>
        <dbReference type="ARBA" id="ARBA00009884"/>
    </source>
</evidence>
<evidence type="ECO:0000313" key="5">
    <source>
        <dbReference type="Proteomes" id="UP000663879"/>
    </source>
</evidence>